<dbReference type="InterPro" id="IPR013766">
    <property type="entry name" value="Thioredoxin_domain"/>
</dbReference>
<evidence type="ECO:0000313" key="2">
    <source>
        <dbReference type="EMBL" id="SNS01801.1"/>
    </source>
</evidence>
<gene>
    <name evidence="2" type="ORF">SAMN06265376_105284</name>
</gene>
<accession>A0A239B2G0</accession>
<reference evidence="2 3" key="1">
    <citation type="submission" date="2017-06" db="EMBL/GenBank/DDBJ databases">
        <authorList>
            <person name="Kim H.J."/>
            <person name="Triplett B.A."/>
        </authorList>
    </citation>
    <scope>NUCLEOTIDE SEQUENCE [LARGE SCALE GENOMIC DNA]</scope>
    <source>
        <strain evidence="2 3">DSM 25597</strain>
    </source>
</reference>
<dbReference type="Gene3D" id="3.40.30.10">
    <property type="entry name" value="Glutaredoxin"/>
    <property type="match status" value="1"/>
</dbReference>
<dbReference type="PROSITE" id="PS51352">
    <property type="entry name" value="THIOREDOXIN_2"/>
    <property type="match status" value="1"/>
</dbReference>
<dbReference type="InterPro" id="IPR036249">
    <property type="entry name" value="Thioredoxin-like_sf"/>
</dbReference>
<feature type="domain" description="Thioredoxin" evidence="1">
    <location>
        <begin position="318"/>
        <end position="457"/>
    </location>
</feature>
<evidence type="ECO:0000313" key="3">
    <source>
        <dbReference type="Proteomes" id="UP000198379"/>
    </source>
</evidence>
<dbReference type="InterPro" id="IPR012336">
    <property type="entry name" value="Thioredoxin-like_fold"/>
</dbReference>
<dbReference type="SUPFAM" id="SSF52833">
    <property type="entry name" value="Thioredoxin-like"/>
    <property type="match status" value="1"/>
</dbReference>
<sequence length="457" mass="54516">MLSACDSSKKDKSDGTYLGGEIINPKWSYILLQKNDKIVDTIPLDAHNRFFYEFTDFDPGLYWFWHRENQLIHIEPGDSIMLRVNTLEFDESLSFSGKGSERSGFLIDLFLQWEEENEGFIHHYQKEPKDFQTLLDSIHQIRIQKLRKFYEKYDNVSESFKEIAEASVYYDNYRRKESYPFSHYKKNDKLTFIEELPSDFYSFRESINLNNSNLRDLYSYQRYLNAFLDHQAYKGYCQDQSYNTVSFLHNYNKIKVIDKYIENSELKDMNLYRTGRRFIENSNDKKGVNEIFRLVTTSITSPEVKMNVEKLYDSHKKMEAGNIIPDLMLVDAEERMVTLSSRIQKPTVLYFWSYYNHMHLEESHKKVKDLQSKYPEFNFIGINVNDENDKWIKHVKQHKFNPSMEYRFNNVKDSRKSLVINSLSKTIVLDRKGKILNSHANIHSIDFENELLAYLNQ</sequence>
<name>A0A239B2G0_9FLAO</name>
<dbReference type="EMBL" id="FZNY01000005">
    <property type="protein sequence ID" value="SNS01801.1"/>
    <property type="molecule type" value="Genomic_DNA"/>
</dbReference>
<evidence type="ECO:0000259" key="1">
    <source>
        <dbReference type="PROSITE" id="PS51352"/>
    </source>
</evidence>
<keyword evidence="2" id="KW-0413">Isomerase</keyword>
<dbReference type="GO" id="GO:0016853">
    <property type="term" value="F:isomerase activity"/>
    <property type="evidence" value="ECO:0007669"/>
    <property type="project" value="UniProtKB-KW"/>
</dbReference>
<dbReference type="RefSeq" id="WP_089372532.1">
    <property type="nucleotide sequence ID" value="NZ_BMEP01000006.1"/>
</dbReference>
<dbReference type="AlphaFoldDB" id="A0A239B2G0"/>
<dbReference type="OrthoDB" id="1146847at2"/>
<protein>
    <submittedName>
        <fullName evidence="2">Thiol-disulfide isomerase or thioredoxin</fullName>
    </submittedName>
</protein>
<organism evidence="2 3">
    <name type="scientific">Dokdonia pacifica</name>
    <dbReference type="NCBI Taxonomy" id="1627892"/>
    <lineage>
        <taxon>Bacteria</taxon>
        <taxon>Pseudomonadati</taxon>
        <taxon>Bacteroidota</taxon>
        <taxon>Flavobacteriia</taxon>
        <taxon>Flavobacteriales</taxon>
        <taxon>Flavobacteriaceae</taxon>
        <taxon>Dokdonia</taxon>
    </lineage>
</organism>
<keyword evidence="3" id="KW-1185">Reference proteome</keyword>
<proteinExistence type="predicted"/>
<dbReference type="Pfam" id="PF13905">
    <property type="entry name" value="Thioredoxin_8"/>
    <property type="match status" value="1"/>
</dbReference>
<dbReference type="Proteomes" id="UP000198379">
    <property type="component" value="Unassembled WGS sequence"/>
</dbReference>